<feature type="domain" description="Glycosyl hydrolase-like 10" evidence="2">
    <location>
        <begin position="64"/>
        <end position="274"/>
    </location>
</feature>
<dbReference type="InterPro" id="IPR003790">
    <property type="entry name" value="GHL10"/>
</dbReference>
<dbReference type="Pfam" id="PF02638">
    <property type="entry name" value="GHL10"/>
    <property type="match status" value="1"/>
</dbReference>
<evidence type="ECO:0000313" key="4">
    <source>
        <dbReference type="Proteomes" id="UP001496674"/>
    </source>
</evidence>
<gene>
    <name evidence="3" type="ORF">BSYN_16980</name>
</gene>
<keyword evidence="1" id="KW-0732">Signal</keyword>
<dbReference type="InterPro" id="IPR017853">
    <property type="entry name" value="GH"/>
</dbReference>
<sequence length="344" mass="40865">MPDVLKAAEPWKKKKQHGLKHWIWINPKAGEDEAMLTERYKRYYDAGIRGILFENDVEAHFRIAKSQGLETHRWLWTMNRGDKNLMQEHPEWYAVNRKGESCIEKPPYVNYYRWLCPSKEEVQRYILNNIQSILENKYVDGIHLDYIRYCDIVLPVNLWENYHIEQTRELPEYDYCYCDTCRSKFKEQFGMNLIDIQYPEASLSWRQFRYNSITQIVNSIAKIANEHGKKITAAVFPTPEVARRNVRQDWINWNLTGIFPMIYHRFYKENIPWIGDAVKEGVRGIDDRFPLYAGLHLPDFKDDTELREGIKYALNNGAQGVSFYGDVTDNVLGVLKEFLKYKKI</sequence>
<dbReference type="Gene3D" id="3.20.20.80">
    <property type="entry name" value="Glycosidases"/>
    <property type="match status" value="1"/>
</dbReference>
<protein>
    <recommendedName>
        <fullName evidence="2">Glycosyl hydrolase-like 10 domain-containing protein</fullName>
    </recommendedName>
</protein>
<organism evidence="3 4">
    <name type="scientific">Bacteroides sedimenti</name>
    <dbReference type="NCBI Taxonomy" id="2136147"/>
    <lineage>
        <taxon>Bacteria</taxon>
        <taxon>Pseudomonadati</taxon>
        <taxon>Bacteroidota</taxon>
        <taxon>Bacteroidia</taxon>
        <taxon>Bacteroidales</taxon>
        <taxon>Bacteroidaceae</taxon>
        <taxon>Bacteroides</taxon>
    </lineage>
</organism>
<dbReference type="PANTHER" id="PTHR43405">
    <property type="entry name" value="GLYCOSYL HYDROLASE DIGH"/>
    <property type="match status" value="1"/>
</dbReference>
<evidence type="ECO:0000313" key="3">
    <source>
        <dbReference type="EMBL" id="BEG99433.1"/>
    </source>
</evidence>
<evidence type="ECO:0000256" key="1">
    <source>
        <dbReference type="ARBA" id="ARBA00022729"/>
    </source>
</evidence>
<dbReference type="EMBL" id="AP028055">
    <property type="protein sequence ID" value="BEG99433.1"/>
    <property type="molecule type" value="Genomic_DNA"/>
</dbReference>
<accession>A0ABN6ZAJ7</accession>
<dbReference type="InterPro" id="IPR052177">
    <property type="entry name" value="Divisome_Glycosyl_Hydrolase"/>
</dbReference>
<reference evidence="3 4" key="1">
    <citation type="submission" date="2023-04" db="EMBL/GenBank/DDBJ databases">
        <title>Draft genome sequence of acteroides sedimenti strain YN3PY1.</title>
        <authorList>
            <person name="Yoshida N."/>
        </authorList>
    </citation>
    <scope>NUCLEOTIDE SEQUENCE [LARGE SCALE GENOMIC DNA]</scope>
    <source>
        <strain evidence="3 4">YN3PY1</strain>
    </source>
</reference>
<evidence type="ECO:0000259" key="2">
    <source>
        <dbReference type="Pfam" id="PF02638"/>
    </source>
</evidence>
<keyword evidence="4" id="KW-1185">Reference proteome</keyword>
<proteinExistence type="predicted"/>
<dbReference type="Proteomes" id="UP001496674">
    <property type="component" value="Chromosome"/>
</dbReference>
<name>A0ABN6ZAJ7_9BACE</name>
<dbReference type="PANTHER" id="PTHR43405:SF1">
    <property type="entry name" value="GLYCOSYL HYDROLASE DIGH"/>
    <property type="match status" value="1"/>
</dbReference>
<dbReference type="SUPFAM" id="SSF51445">
    <property type="entry name" value="(Trans)glycosidases"/>
    <property type="match status" value="1"/>
</dbReference>